<dbReference type="EMBL" id="AP021876">
    <property type="protein sequence ID" value="BBO80452.1"/>
    <property type="molecule type" value="Genomic_DNA"/>
</dbReference>
<protein>
    <recommendedName>
        <fullName evidence="3">Serine protease</fullName>
    </recommendedName>
</protein>
<proteinExistence type="predicted"/>
<gene>
    <name evidence="1" type="ORF">DSCO28_10180</name>
</gene>
<dbReference type="AlphaFoldDB" id="A0A5K7ZEH4"/>
<evidence type="ECO:0000313" key="2">
    <source>
        <dbReference type="Proteomes" id="UP000425960"/>
    </source>
</evidence>
<dbReference type="KEGG" id="dov:DSCO28_10180"/>
<dbReference type="RefSeq" id="WP_155321405.1">
    <property type="nucleotide sequence ID" value="NZ_AP021876.1"/>
</dbReference>
<accession>A0A5K7ZEH4</accession>
<reference evidence="1 2" key="1">
    <citation type="submission" date="2019-11" db="EMBL/GenBank/DDBJ databases">
        <title>Comparative genomics of hydrocarbon-degrading Desulfosarcina strains.</title>
        <authorList>
            <person name="Watanabe M."/>
            <person name="Kojima H."/>
            <person name="Fukui M."/>
        </authorList>
    </citation>
    <scope>NUCLEOTIDE SEQUENCE [LARGE SCALE GENOMIC DNA]</scope>
    <source>
        <strain evidence="1 2">28bB2T</strain>
    </source>
</reference>
<name>A0A5K7ZEH4_9BACT</name>
<evidence type="ECO:0008006" key="3">
    <source>
        <dbReference type="Google" id="ProtNLM"/>
    </source>
</evidence>
<evidence type="ECO:0000313" key="1">
    <source>
        <dbReference type="EMBL" id="BBO80452.1"/>
    </source>
</evidence>
<organism evidence="1 2">
    <name type="scientific">Desulfosarcina ovata subsp. sediminis</name>
    <dbReference type="NCBI Taxonomy" id="885957"/>
    <lineage>
        <taxon>Bacteria</taxon>
        <taxon>Pseudomonadati</taxon>
        <taxon>Thermodesulfobacteriota</taxon>
        <taxon>Desulfobacteria</taxon>
        <taxon>Desulfobacterales</taxon>
        <taxon>Desulfosarcinaceae</taxon>
        <taxon>Desulfosarcina</taxon>
    </lineage>
</organism>
<dbReference type="Proteomes" id="UP000425960">
    <property type="component" value="Chromosome"/>
</dbReference>
<sequence length="139" mass="15692">MVLGFPFGVESNESGFPILRSGRIASYPLTPTKLTQTFLLDFEVFGGNSGGPVFLYDKNRIYQGKPHLGNIRFIVGLVSQERDLTEQVKSLEQITVKRHRLALAVIIHSALIRETIQILFPNDPIPAPTEKKNPYRDRE</sequence>